<reference evidence="1" key="1">
    <citation type="submission" date="2014-11" db="EMBL/GenBank/DDBJ databases">
        <authorList>
            <person name="Amaro Gonzalez C."/>
        </authorList>
    </citation>
    <scope>NUCLEOTIDE SEQUENCE</scope>
</reference>
<dbReference type="EMBL" id="GBXM01004584">
    <property type="protein sequence ID" value="JAI03994.1"/>
    <property type="molecule type" value="Transcribed_RNA"/>
</dbReference>
<protein>
    <submittedName>
        <fullName evidence="1">Uncharacterized protein</fullName>
    </submittedName>
</protein>
<sequence length="49" mass="5345">MNLEVEFKITPHQALIIVFFVVIADAKRGALVSLSINSMLPVLYGSVSI</sequence>
<name>A0A0E9XQM8_ANGAN</name>
<organism evidence="1">
    <name type="scientific">Anguilla anguilla</name>
    <name type="common">European freshwater eel</name>
    <name type="synonym">Muraena anguilla</name>
    <dbReference type="NCBI Taxonomy" id="7936"/>
    <lineage>
        <taxon>Eukaryota</taxon>
        <taxon>Metazoa</taxon>
        <taxon>Chordata</taxon>
        <taxon>Craniata</taxon>
        <taxon>Vertebrata</taxon>
        <taxon>Euteleostomi</taxon>
        <taxon>Actinopterygii</taxon>
        <taxon>Neopterygii</taxon>
        <taxon>Teleostei</taxon>
        <taxon>Anguilliformes</taxon>
        <taxon>Anguillidae</taxon>
        <taxon>Anguilla</taxon>
    </lineage>
</organism>
<accession>A0A0E9XQM8</accession>
<evidence type="ECO:0000313" key="1">
    <source>
        <dbReference type="EMBL" id="JAI03994.1"/>
    </source>
</evidence>
<reference evidence="1" key="2">
    <citation type="journal article" date="2015" name="Fish Shellfish Immunol.">
        <title>Early steps in the European eel (Anguilla anguilla)-Vibrio vulnificus interaction in the gills: Role of the RtxA13 toxin.</title>
        <authorList>
            <person name="Callol A."/>
            <person name="Pajuelo D."/>
            <person name="Ebbesson L."/>
            <person name="Teles M."/>
            <person name="MacKenzie S."/>
            <person name="Amaro C."/>
        </authorList>
    </citation>
    <scope>NUCLEOTIDE SEQUENCE</scope>
</reference>
<dbReference type="AlphaFoldDB" id="A0A0E9XQM8"/>
<proteinExistence type="predicted"/>